<proteinExistence type="predicted"/>
<dbReference type="Proteomes" id="UP000001646">
    <property type="component" value="Chromosome 1"/>
</dbReference>
<protein>
    <submittedName>
        <fullName evidence="1">MKKS centrosomal shuttling protein</fullName>
    </submittedName>
</protein>
<accession>A0A803U1K6</accession>
<dbReference type="Gene3D" id="1.10.560.10">
    <property type="entry name" value="GroEL-like equatorial domain"/>
    <property type="match status" value="1"/>
</dbReference>
<dbReference type="InterPro" id="IPR028790">
    <property type="entry name" value="MKKS"/>
</dbReference>
<organism evidence="1 2">
    <name type="scientific">Anolis carolinensis</name>
    <name type="common">Green anole</name>
    <name type="synonym">American chameleon</name>
    <dbReference type="NCBI Taxonomy" id="28377"/>
    <lineage>
        <taxon>Eukaryota</taxon>
        <taxon>Metazoa</taxon>
        <taxon>Chordata</taxon>
        <taxon>Craniata</taxon>
        <taxon>Vertebrata</taxon>
        <taxon>Euteleostomi</taxon>
        <taxon>Lepidosauria</taxon>
        <taxon>Squamata</taxon>
        <taxon>Bifurcata</taxon>
        <taxon>Unidentata</taxon>
        <taxon>Episquamata</taxon>
        <taxon>Toxicofera</taxon>
        <taxon>Iguania</taxon>
        <taxon>Dactyloidae</taxon>
        <taxon>Anolis</taxon>
    </lineage>
</organism>
<dbReference type="GO" id="GO:0005524">
    <property type="term" value="F:ATP binding"/>
    <property type="evidence" value="ECO:0007669"/>
    <property type="project" value="InterPro"/>
</dbReference>
<gene>
    <name evidence="1" type="primary">MKKS</name>
</gene>
<dbReference type="PANTHER" id="PTHR46787">
    <property type="entry name" value="SYNDROMES PUTATIVE CHAPERONIN-RELATED"/>
    <property type="match status" value="1"/>
</dbReference>
<dbReference type="InterPro" id="IPR027413">
    <property type="entry name" value="GROEL-like_equatorial_sf"/>
</dbReference>
<sequence>MSRVDLKKPSLCTSEPLAKETLCHALSVFAKMVRSCYGPTGRLKQLHNGVGGYVRTTSQASALLGGLSVTHPVLKLLTASVQNHLARFSDCGLFMAIFCCSLLEKCQGLNITPCTFIKISQHLLSLCIDYLASETCGCRMQVDFSSSKIPLDLVRSIITSKPACRLSRMEANHISILVLEAFLFTIPHNINTQMTLGKCLYIPVKNKQVLDSAVYPGLLIEVPEVDLRNTPPIKRDTSGMIKMVLFSMSLSGDLSDNGEGVIVIPHGVYLEAVVLAQLLNVGKQIVKDGVGVFVCQKVIHPALQQYLKENHIVAIERVGLPLMEPLKEITGAQPIPSLQFLSPACCGHLKDLQTLSIASKWFFHLIPNDPVVCSVMLCNRNETAWDELKTSTVEGSILEDLSCSWAEFRMVADAFCSSLESVACSLDHDGGNICTDVKCFWSVPPDVPSRSDWSDLIWKCGCGLCNKEQGLHWRMLQCCASPFPPQSCVHESSVTSTNNLILDCFAAKKNGLQVAVETASLLLDLSYIIEDQN</sequence>
<dbReference type="GO" id="GO:0060271">
    <property type="term" value="P:cilium assembly"/>
    <property type="evidence" value="ECO:0007669"/>
    <property type="project" value="InterPro"/>
</dbReference>
<dbReference type="GO" id="GO:0051082">
    <property type="term" value="F:unfolded protein binding"/>
    <property type="evidence" value="ECO:0007669"/>
    <property type="project" value="InterPro"/>
</dbReference>
<dbReference type="Ensembl" id="ENSACAT00000053517.1">
    <property type="protein sequence ID" value="ENSACAP00000041346.1"/>
    <property type="gene ID" value="ENSACAG00000001885.3"/>
</dbReference>
<dbReference type="Gene3D" id="3.50.7.10">
    <property type="entry name" value="GroEL"/>
    <property type="match status" value="1"/>
</dbReference>
<reference evidence="1 2" key="1">
    <citation type="submission" date="2009-12" db="EMBL/GenBank/DDBJ databases">
        <title>The Genome Sequence of Anolis carolinensis (Green Anole Lizard).</title>
        <authorList>
            <consortium name="The Genome Sequencing Platform"/>
            <person name="Di Palma F."/>
            <person name="Alfoldi J."/>
            <person name="Heiman D."/>
            <person name="Young S."/>
            <person name="Grabherr M."/>
            <person name="Johnson J."/>
            <person name="Lander E.S."/>
            <person name="Lindblad-Toh K."/>
        </authorList>
    </citation>
    <scope>NUCLEOTIDE SEQUENCE [LARGE SCALE GENOMIC DNA]</scope>
    <source>
        <strain evidence="1 2">JBL SC #1</strain>
    </source>
</reference>
<dbReference type="SUPFAM" id="SSF52029">
    <property type="entry name" value="GroEL apical domain-like"/>
    <property type="match status" value="1"/>
</dbReference>
<dbReference type="SUPFAM" id="SSF48592">
    <property type="entry name" value="GroEL equatorial domain-like"/>
    <property type="match status" value="1"/>
</dbReference>
<dbReference type="GeneTree" id="ENSGT00390000007214"/>
<dbReference type="InterPro" id="IPR027409">
    <property type="entry name" value="GroEL-like_apical_dom_sf"/>
</dbReference>
<reference evidence="1" key="2">
    <citation type="submission" date="2025-08" db="UniProtKB">
        <authorList>
            <consortium name="Ensembl"/>
        </authorList>
    </citation>
    <scope>IDENTIFICATION</scope>
</reference>
<evidence type="ECO:0000313" key="2">
    <source>
        <dbReference type="Proteomes" id="UP000001646"/>
    </source>
</evidence>
<dbReference type="Pfam" id="PF00118">
    <property type="entry name" value="Cpn60_TCP1"/>
    <property type="match status" value="1"/>
</dbReference>
<dbReference type="AlphaFoldDB" id="A0A803U1K6"/>
<dbReference type="InterPro" id="IPR027410">
    <property type="entry name" value="TCP-1-like_intermed_sf"/>
</dbReference>
<dbReference type="Bgee" id="ENSACAG00000001885">
    <property type="expression patterns" value="Expressed in testis and 13 other cell types or tissues"/>
</dbReference>
<keyword evidence="2" id="KW-1185">Reference proteome</keyword>
<dbReference type="InterPro" id="IPR002423">
    <property type="entry name" value="Cpn60/GroEL/TCP-1"/>
</dbReference>
<dbReference type="Gene3D" id="3.30.260.10">
    <property type="entry name" value="TCP-1-like chaperonin intermediate domain"/>
    <property type="match status" value="1"/>
</dbReference>
<reference evidence="1" key="3">
    <citation type="submission" date="2025-09" db="UniProtKB">
        <authorList>
            <consortium name="Ensembl"/>
        </authorList>
    </citation>
    <scope>IDENTIFICATION</scope>
</reference>
<evidence type="ECO:0000313" key="1">
    <source>
        <dbReference type="Ensembl" id="ENSACAP00000041346.1"/>
    </source>
</evidence>
<dbReference type="PANTHER" id="PTHR46787:SF1">
    <property type="entry name" value="MOLECULAR CHAPERONE MKKS"/>
    <property type="match status" value="1"/>
</dbReference>
<dbReference type="GO" id="GO:0006457">
    <property type="term" value="P:protein folding"/>
    <property type="evidence" value="ECO:0007669"/>
    <property type="project" value="InterPro"/>
</dbReference>
<name>A0A803U1K6_ANOCA</name>